<name>A0A7C9MML5_9BACT</name>
<dbReference type="RefSeq" id="WP_160958212.1">
    <property type="nucleotide sequence ID" value="NZ_WVUD01000002.1"/>
</dbReference>
<keyword evidence="1" id="KW-0732">Signal</keyword>
<organism evidence="2 3">
    <name type="scientific">Solidesulfovibrio aerotolerans</name>
    <dbReference type="NCBI Taxonomy" id="295255"/>
    <lineage>
        <taxon>Bacteria</taxon>
        <taxon>Pseudomonadati</taxon>
        <taxon>Thermodesulfobacteriota</taxon>
        <taxon>Desulfovibrionia</taxon>
        <taxon>Desulfovibrionales</taxon>
        <taxon>Desulfovibrionaceae</taxon>
        <taxon>Solidesulfovibrio</taxon>
    </lineage>
</organism>
<keyword evidence="3" id="KW-1185">Reference proteome</keyword>
<feature type="chain" id="PRO_5028843590" evidence="1">
    <location>
        <begin position="33"/>
        <end position="332"/>
    </location>
</feature>
<proteinExistence type="predicted"/>
<reference evidence="2 3" key="1">
    <citation type="submission" date="2020-01" db="EMBL/GenBank/DDBJ databases">
        <title>Genome sequence of Desulfovibrio aerotolerans DSM 16695(T).</title>
        <authorList>
            <person name="Karnachuk O."/>
            <person name="Avakyan M."/>
            <person name="Mardanov A."/>
            <person name="Kadnikov V."/>
            <person name="Ravin N."/>
        </authorList>
    </citation>
    <scope>NUCLEOTIDE SEQUENCE [LARGE SCALE GENOMIC DNA]</scope>
    <source>
        <strain evidence="2 3">DSM 16695</strain>
    </source>
</reference>
<gene>
    <name evidence="2" type="ORF">GTA51_01915</name>
</gene>
<dbReference type="OrthoDB" id="9798341at2"/>
<dbReference type="AlphaFoldDB" id="A0A7C9MML5"/>
<dbReference type="Pfam" id="PF13557">
    <property type="entry name" value="Phenol_MetA_deg"/>
    <property type="match status" value="1"/>
</dbReference>
<protein>
    <submittedName>
        <fullName evidence="2">Transporter</fullName>
    </submittedName>
</protein>
<comment type="caution">
    <text evidence="2">The sequence shown here is derived from an EMBL/GenBank/DDBJ whole genome shotgun (WGS) entry which is preliminary data.</text>
</comment>
<evidence type="ECO:0000313" key="3">
    <source>
        <dbReference type="Proteomes" id="UP000482487"/>
    </source>
</evidence>
<evidence type="ECO:0000256" key="1">
    <source>
        <dbReference type="SAM" id="SignalP"/>
    </source>
</evidence>
<dbReference type="InterPro" id="IPR025737">
    <property type="entry name" value="FApF"/>
</dbReference>
<evidence type="ECO:0000313" key="2">
    <source>
        <dbReference type="EMBL" id="MYL81892.1"/>
    </source>
</evidence>
<accession>A0A7C9MML5</accession>
<feature type="signal peptide" evidence="1">
    <location>
        <begin position="1"/>
        <end position="32"/>
    </location>
</feature>
<dbReference type="Proteomes" id="UP000482487">
    <property type="component" value="Unassembled WGS sequence"/>
</dbReference>
<dbReference type="EMBL" id="WVUD01000002">
    <property type="protein sequence ID" value="MYL81892.1"/>
    <property type="molecule type" value="Genomic_DNA"/>
</dbReference>
<sequence length="332" mass="35708">MFARITASIKTVATTVGILFLVLAALPQDATASEGGTSHYIQGAYGDFLMGYIPAQGFYVRNDTLYQSARMDGALKGGRAYAELKSQVVINITKLSYIFDVPAIGGFLGAGVGIPFIVNEHITGKGSLNYARRDRTTGLPHADVLNIGGGGDRGGLSDIFFMPVIAGWNFGECHLVFSPVIYLPTGYYNPKKLTNLGMNYTTFDPNLAFTWLNKSGFEFSTNVGYMINTENITSKYLSGNELHVDWTAAMHIKERYAIGAVGYFTVQTTPDTGSGASLGSFYSSACGIGPIVSYTMPVGGKELTVIGKWLHDIGATNRLHGDMVYGSLAINF</sequence>